<feature type="transmembrane region" description="Helical" evidence="2">
    <location>
        <begin position="172"/>
        <end position="192"/>
    </location>
</feature>
<proteinExistence type="predicted"/>
<keyword evidence="2" id="KW-0812">Transmembrane</keyword>
<dbReference type="Proteomes" id="UP000438448">
    <property type="component" value="Unassembled WGS sequence"/>
</dbReference>
<accession>A0A7K0D7E1</accession>
<feature type="transmembrane region" description="Helical" evidence="2">
    <location>
        <begin position="142"/>
        <end position="165"/>
    </location>
</feature>
<evidence type="ECO:0000256" key="1">
    <source>
        <dbReference type="SAM" id="MobiDB-lite"/>
    </source>
</evidence>
<evidence type="ECO:0000313" key="3">
    <source>
        <dbReference type="EMBL" id="MQY21627.1"/>
    </source>
</evidence>
<evidence type="ECO:0000256" key="2">
    <source>
        <dbReference type="SAM" id="Phobius"/>
    </source>
</evidence>
<feature type="transmembrane region" description="Helical" evidence="2">
    <location>
        <begin position="198"/>
        <end position="215"/>
    </location>
</feature>
<name>A0A7K0D7E1_9NOCA</name>
<dbReference type="RefSeq" id="WP_153412529.1">
    <property type="nucleotide sequence ID" value="NZ_WEGK01000010.1"/>
</dbReference>
<reference evidence="3 4" key="1">
    <citation type="submission" date="2019-10" db="EMBL/GenBank/DDBJ databases">
        <title>Nocardia macrotermitis sp. nov. and Nocardia aurantia sp. nov., isolated from the gut of fungus growing-termite Macrotermes natalensis.</title>
        <authorList>
            <person name="Benndorf R."/>
            <person name="Schwitalla J."/>
            <person name="Martin K."/>
            <person name="De Beer W."/>
            <person name="Kaster A.-K."/>
            <person name="Vollmers J."/>
            <person name="Poulsen M."/>
            <person name="Beemelmanns C."/>
        </authorList>
    </citation>
    <scope>NUCLEOTIDE SEQUENCE [LARGE SCALE GENOMIC DNA]</scope>
    <source>
        <strain evidence="3 4">RB20</strain>
    </source>
</reference>
<feature type="region of interest" description="Disordered" evidence="1">
    <location>
        <begin position="230"/>
        <end position="261"/>
    </location>
</feature>
<keyword evidence="2" id="KW-1133">Transmembrane helix</keyword>
<feature type="compositionally biased region" description="Polar residues" evidence="1">
    <location>
        <begin position="241"/>
        <end position="253"/>
    </location>
</feature>
<protein>
    <submittedName>
        <fullName evidence="3">Uncharacterized protein</fullName>
    </submittedName>
</protein>
<keyword evidence="2" id="KW-0472">Membrane</keyword>
<keyword evidence="4" id="KW-1185">Reference proteome</keyword>
<gene>
    <name evidence="3" type="ORF">NRB20_47400</name>
</gene>
<dbReference type="OrthoDB" id="4554447at2"/>
<sequence length="261" mass="27943">MDFSVEQFESIIKKIEDQLGILSEKVNGVPAVVDSATAQWWVTDAMESAIRYCGKEIIKFGKWLYSTIKDLLKGIAAPVYMAIKAWDWYEIRGTVTQIAGDLNPDQSRAMREWQGAAEQSYKSTSTVQNNATKRIGDIADKAATSLAIVATAGLTFYAALLGILYNAIAAMVSMIVELGSGVLCLAGIATVIATGAETSISITGIVIAITALIAAETSQMFALMSATTDNSSFPNGKWPDSESSTFNDSSRLNGTAPWSVK</sequence>
<dbReference type="AlphaFoldDB" id="A0A7K0D7E1"/>
<dbReference type="EMBL" id="WEGK01000010">
    <property type="protein sequence ID" value="MQY21627.1"/>
    <property type="molecule type" value="Genomic_DNA"/>
</dbReference>
<evidence type="ECO:0000313" key="4">
    <source>
        <dbReference type="Proteomes" id="UP000438448"/>
    </source>
</evidence>
<comment type="caution">
    <text evidence="3">The sequence shown here is derived from an EMBL/GenBank/DDBJ whole genome shotgun (WGS) entry which is preliminary data.</text>
</comment>
<organism evidence="3 4">
    <name type="scientific">Nocardia macrotermitis</name>
    <dbReference type="NCBI Taxonomy" id="2585198"/>
    <lineage>
        <taxon>Bacteria</taxon>
        <taxon>Bacillati</taxon>
        <taxon>Actinomycetota</taxon>
        <taxon>Actinomycetes</taxon>
        <taxon>Mycobacteriales</taxon>
        <taxon>Nocardiaceae</taxon>
        <taxon>Nocardia</taxon>
    </lineage>
</organism>